<evidence type="ECO:0000256" key="1">
    <source>
        <dbReference type="SAM" id="MobiDB-lite"/>
    </source>
</evidence>
<sequence length="89" mass="9864">MIGEKNTNRRLNRGRNKSKTHLVPHPRNPNQHLLALENPRRFIAPLPLLERFFFLLAYCCCYYRSAVADAGTGAFTPTSTSTSAGAGTS</sequence>
<feature type="region of interest" description="Disordered" evidence="1">
    <location>
        <begin position="1"/>
        <end position="30"/>
    </location>
</feature>
<dbReference type="AlphaFoldDB" id="A0A6A6AKK4"/>
<name>A0A6A6AKK4_9PLEO</name>
<organism evidence="2 3">
    <name type="scientific">Dothidotthia symphoricarpi CBS 119687</name>
    <dbReference type="NCBI Taxonomy" id="1392245"/>
    <lineage>
        <taxon>Eukaryota</taxon>
        <taxon>Fungi</taxon>
        <taxon>Dikarya</taxon>
        <taxon>Ascomycota</taxon>
        <taxon>Pezizomycotina</taxon>
        <taxon>Dothideomycetes</taxon>
        <taxon>Pleosporomycetidae</taxon>
        <taxon>Pleosporales</taxon>
        <taxon>Dothidotthiaceae</taxon>
        <taxon>Dothidotthia</taxon>
    </lineage>
</organism>
<protein>
    <submittedName>
        <fullName evidence="2">Uncharacterized protein</fullName>
    </submittedName>
</protein>
<evidence type="ECO:0000313" key="3">
    <source>
        <dbReference type="Proteomes" id="UP000799771"/>
    </source>
</evidence>
<proteinExistence type="predicted"/>
<evidence type="ECO:0000313" key="2">
    <source>
        <dbReference type="EMBL" id="KAF2130971.1"/>
    </source>
</evidence>
<dbReference type="EMBL" id="ML977503">
    <property type="protein sequence ID" value="KAF2130971.1"/>
    <property type="molecule type" value="Genomic_DNA"/>
</dbReference>
<gene>
    <name evidence="2" type="ORF">P153DRAFT_365596</name>
</gene>
<accession>A0A6A6AKK4</accession>
<dbReference type="Proteomes" id="UP000799771">
    <property type="component" value="Unassembled WGS sequence"/>
</dbReference>
<keyword evidence="3" id="KW-1185">Reference proteome</keyword>
<reference evidence="2" key="1">
    <citation type="journal article" date="2020" name="Stud. Mycol.">
        <title>101 Dothideomycetes genomes: a test case for predicting lifestyles and emergence of pathogens.</title>
        <authorList>
            <person name="Haridas S."/>
            <person name="Albert R."/>
            <person name="Binder M."/>
            <person name="Bloem J."/>
            <person name="Labutti K."/>
            <person name="Salamov A."/>
            <person name="Andreopoulos B."/>
            <person name="Baker S."/>
            <person name="Barry K."/>
            <person name="Bills G."/>
            <person name="Bluhm B."/>
            <person name="Cannon C."/>
            <person name="Castanera R."/>
            <person name="Culley D."/>
            <person name="Daum C."/>
            <person name="Ezra D."/>
            <person name="Gonzalez J."/>
            <person name="Henrissat B."/>
            <person name="Kuo A."/>
            <person name="Liang C."/>
            <person name="Lipzen A."/>
            <person name="Lutzoni F."/>
            <person name="Magnuson J."/>
            <person name="Mondo S."/>
            <person name="Nolan M."/>
            <person name="Ohm R."/>
            <person name="Pangilinan J."/>
            <person name="Park H.-J."/>
            <person name="Ramirez L."/>
            <person name="Alfaro M."/>
            <person name="Sun H."/>
            <person name="Tritt A."/>
            <person name="Yoshinaga Y."/>
            <person name="Zwiers L.-H."/>
            <person name="Turgeon B."/>
            <person name="Goodwin S."/>
            <person name="Spatafora J."/>
            <person name="Crous P."/>
            <person name="Grigoriev I."/>
        </authorList>
    </citation>
    <scope>NUCLEOTIDE SEQUENCE</scope>
    <source>
        <strain evidence="2">CBS 119687</strain>
    </source>
</reference>
<feature type="compositionally biased region" description="Basic residues" evidence="1">
    <location>
        <begin position="8"/>
        <end position="24"/>
    </location>
</feature>
<dbReference type="GeneID" id="54408285"/>
<dbReference type="RefSeq" id="XP_033525358.1">
    <property type="nucleotide sequence ID" value="XM_033667853.1"/>
</dbReference>